<reference evidence="2 3" key="1">
    <citation type="journal article" date="2018" name="MBio">
        <title>Comparative Genomics Reveals the Core Gene Toolbox for the Fungus-Insect Symbiosis.</title>
        <authorList>
            <person name="Wang Y."/>
            <person name="Stata M."/>
            <person name="Wang W."/>
            <person name="Stajich J.E."/>
            <person name="White M.M."/>
            <person name="Moncalvo J.M."/>
        </authorList>
    </citation>
    <scope>NUCLEOTIDE SEQUENCE [LARGE SCALE GENOMIC DNA]</scope>
    <source>
        <strain evidence="2 3">SC-DP-2</strain>
    </source>
</reference>
<gene>
    <name evidence="2" type="ORF">BB560_001957</name>
</gene>
<keyword evidence="3" id="KW-1185">Reference proteome</keyword>
<evidence type="ECO:0000313" key="2">
    <source>
        <dbReference type="EMBL" id="PVV03556.1"/>
    </source>
</evidence>
<evidence type="ECO:0000256" key="1">
    <source>
        <dbReference type="SAM" id="MobiDB-lite"/>
    </source>
</evidence>
<dbReference type="OrthoDB" id="25620at2759"/>
<proteinExistence type="predicted"/>
<dbReference type="Proteomes" id="UP000245609">
    <property type="component" value="Unassembled WGS sequence"/>
</dbReference>
<organism evidence="2 3">
    <name type="scientific">Smittium megazygosporum</name>
    <dbReference type="NCBI Taxonomy" id="133381"/>
    <lineage>
        <taxon>Eukaryota</taxon>
        <taxon>Fungi</taxon>
        <taxon>Fungi incertae sedis</taxon>
        <taxon>Zoopagomycota</taxon>
        <taxon>Kickxellomycotina</taxon>
        <taxon>Harpellomycetes</taxon>
        <taxon>Harpellales</taxon>
        <taxon>Legeriomycetaceae</taxon>
        <taxon>Smittium</taxon>
    </lineage>
</organism>
<evidence type="ECO:0000313" key="3">
    <source>
        <dbReference type="Proteomes" id="UP000245609"/>
    </source>
</evidence>
<feature type="compositionally biased region" description="Basic and acidic residues" evidence="1">
    <location>
        <begin position="274"/>
        <end position="287"/>
    </location>
</feature>
<dbReference type="AlphaFoldDB" id="A0A2T9ZG28"/>
<comment type="caution">
    <text evidence="2">The sequence shown here is derived from an EMBL/GenBank/DDBJ whole genome shotgun (WGS) entry which is preliminary data.</text>
</comment>
<name>A0A2T9ZG28_9FUNG</name>
<dbReference type="Gene3D" id="2.30.30.100">
    <property type="match status" value="1"/>
</dbReference>
<accession>A0A2T9ZG28</accession>
<dbReference type="EMBL" id="MBFS01000217">
    <property type="protein sequence ID" value="PVV03556.1"/>
    <property type="molecule type" value="Genomic_DNA"/>
</dbReference>
<sequence length="319" mass="36481">MKPEIQDFLNTRILSEHGAVTAIDLASHFTNEDSAQDLSEFAEKHKDDCVPTFYVSGYTEPKQDSEDQISQSQIFCVKLASEQNPKDASISNPQSVIYAIKYKNQEKTDSSDYFKPNVSDMFGFGKIETSLKNIIRTEGIKRDKSRNKLFKYIVKDEELSSMLSEEEYGEKENQKETKVVVKQTEEHSSFKDSVQNNTTKKSPTLKKAVNISKRNTASTITMKDKIIPNTISKPNAKNFFAKSNKVQVSKNDIKNTIIDAEIKKEVVENDSDNQELKIKQEESDFKPNKKPKRGFDEFMNIVIDGAEEVYKKKDTRKQI</sequence>
<feature type="region of interest" description="Disordered" evidence="1">
    <location>
        <begin position="270"/>
        <end position="292"/>
    </location>
</feature>
<feature type="non-terminal residue" evidence="2">
    <location>
        <position position="319"/>
    </location>
</feature>
<protein>
    <submittedName>
        <fullName evidence="2">Uncharacterized protein</fullName>
    </submittedName>
</protein>